<dbReference type="AlphaFoldDB" id="A0A453FC80"/>
<sequence length="109" mass="12343">HIAPPAHARRHPHCHRSTTAPPISLSLPTSLAARQWAARTTRWARKSKQRERPPRPSTCVAPRRHSQIHHGSHTVHLSPRLISKSRSELQAKSPGFHENCSCWSYGMDL</sequence>
<evidence type="ECO:0000256" key="1">
    <source>
        <dbReference type="SAM" id="MobiDB-lite"/>
    </source>
</evidence>
<organism evidence="2 3">
    <name type="scientific">Aegilops tauschii subsp. strangulata</name>
    <name type="common">Goatgrass</name>
    <dbReference type="NCBI Taxonomy" id="200361"/>
    <lineage>
        <taxon>Eukaryota</taxon>
        <taxon>Viridiplantae</taxon>
        <taxon>Streptophyta</taxon>
        <taxon>Embryophyta</taxon>
        <taxon>Tracheophyta</taxon>
        <taxon>Spermatophyta</taxon>
        <taxon>Magnoliopsida</taxon>
        <taxon>Liliopsida</taxon>
        <taxon>Poales</taxon>
        <taxon>Poaceae</taxon>
        <taxon>BOP clade</taxon>
        <taxon>Pooideae</taxon>
        <taxon>Triticodae</taxon>
        <taxon>Triticeae</taxon>
        <taxon>Triticinae</taxon>
        <taxon>Aegilops</taxon>
    </lineage>
</organism>
<reference evidence="2" key="4">
    <citation type="submission" date="2019-03" db="UniProtKB">
        <authorList>
            <consortium name="EnsemblPlants"/>
        </authorList>
    </citation>
    <scope>IDENTIFICATION</scope>
</reference>
<feature type="region of interest" description="Disordered" evidence="1">
    <location>
        <begin position="38"/>
        <end position="75"/>
    </location>
</feature>
<name>A0A453FC80_AEGTS</name>
<reference evidence="2" key="5">
    <citation type="journal article" date="2021" name="G3 (Bethesda)">
        <title>Aegilops tauschii genome assembly Aet v5.0 features greater sequence contiguity and improved annotation.</title>
        <authorList>
            <person name="Wang L."/>
            <person name="Zhu T."/>
            <person name="Rodriguez J.C."/>
            <person name="Deal K.R."/>
            <person name="Dubcovsky J."/>
            <person name="McGuire P.E."/>
            <person name="Lux T."/>
            <person name="Spannagl M."/>
            <person name="Mayer K.F.X."/>
            <person name="Baldrich P."/>
            <person name="Meyers B.C."/>
            <person name="Huo N."/>
            <person name="Gu Y.Q."/>
            <person name="Zhou H."/>
            <person name="Devos K.M."/>
            <person name="Bennetzen J.L."/>
            <person name="Unver T."/>
            <person name="Budak H."/>
            <person name="Gulick P.J."/>
            <person name="Galiba G."/>
            <person name="Kalapos B."/>
            <person name="Nelson D.R."/>
            <person name="Li P."/>
            <person name="You F.M."/>
            <person name="Luo M.C."/>
            <person name="Dvorak J."/>
        </authorList>
    </citation>
    <scope>NUCLEOTIDE SEQUENCE [LARGE SCALE GENOMIC DNA]</scope>
    <source>
        <strain evidence="2">cv. AL8/78</strain>
    </source>
</reference>
<reference evidence="3" key="2">
    <citation type="journal article" date="2017" name="Nat. Plants">
        <title>The Aegilops tauschii genome reveals multiple impacts of transposons.</title>
        <authorList>
            <person name="Zhao G."/>
            <person name="Zou C."/>
            <person name="Li K."/>
            <person name="Wang K."/>
            <person name="Li T."/>
            <person name="Gao L."/>
            <person name="Zhang X."/>
            <person name="Wang H."/>
            <person name="Yang Z."/>
            <person name="Liu X."/>
            <person name="Jiang W."/>
            <person name="Mao L."/>
            <person name="Kong X."/>
            <person name="Jiao Y."/>
            <person name="Jia J."/>
        </authorList>
    </citation>
    <scope>NUCLEOTIDE SEQUENCE [LARGE SCALE GENOMIC DNA]</scope>
    <source>
        <strain evidence="3">cv. AL8/78</strain>
    </source>
</reference>
<evidence type="ECO:0000313" key="3">
    <source>
        <dbReference type="Proteomes" id="UP000015105"/>
    </source>
</evidence>
<dbReference type="EnsemblPlants" id="AET3Gv20635000.2">
    <property type="protein sequence ID" value="AET3Gv20635000.2"/>
    <property type="gene ID" value="AET3Gv20635000"/>
</dbReference>
<feature type="region of interest" description="Disordered" evidence="1">
    <location>
        <begin position="1"/>
        <end position="25"/>
    </location>
</feature>
<feature type="compositionally biased region" description="Basic residues" evidence="1">
    <location>
        <begin position="7"/>
        <end position="16"/>
    </location>
</feature>
<dbReference type="Proteomes" id="UP000015105">
    <property type="component" value="Chromosome 3D"/>
</dbReference>
<keyword evidence="3" id="KW-1185">Reference proteome</keyword>
<feature type="compositionally biased region" description="Basic residues" evidence="1">
    <location>
        <begin position="62"/>
        <end position="73"/>
    </location>
</feature>
<reference evidence="2" key="3">
    <citation type="journal article" date="2017" name="Nature">
        <title>Genome sequence of the progenitor of the wheat D genome Aegilops tauschii.</title>
        <authorList>
            <person name="Luo M.C."/>
            <person name="Gu Y.Q."/>
            <person name="Puiu D."/>
            <person name="Wang H."/>
            <person name="Twardziok S.O."/>
            <person name="Deal K.R."/>
            <person name="Huo N."/>
            <person name="Zhu T."/>
            <person name="Wang L."/>
            <person name="Wang Y."/>
            <person name="McGuire P.E."/>
            <person name="Liu S."/>
            <person name="Long H."/>
            <person name="Ramasamy R.K."/>
            <person name="Rodriguez J.C."/>
            <person name="Van S.L."/>
            <person name="Yuan L."/>
            <person name="Wang Z."/>
            <person name="Xia Z."/>
            <person name="Xiao L."/>
            <person name="Anderson O.D."/>
            <person name="Ouyang S."/>
            <person name="Liang Y."/>
            <person name="Zimin A.V."/>
            <person name="Pertea G."/>
            <person name="Qi P."/>
            <person name="Bennetzen J.L."/>
            <person name="Dai X."/>
            <person name="Dawson M.W."/>
            <person name="Muller H.G."/>
            <person name="Kugler K."/>
            <person name="Rivarola-Duarte L."/>
            <person name="Spannagl M."/>
            <person name="Mayer K.F.X."/>
            <person name="Lu F.H."/>
            <person name="Bevan M.W."/>
            <person name="Leroy P."/>
            <person name="Li P."/>
            <person name="You F.M."/>
            <person name="Sun Q."/>
            <person name="Liu Z."/>
            <person name="Lyons E."/>
            <person name="Wicker T."/>
            <person name="Salzberg S.L."/>
            <person name="Devos K.M."/>
            <person name="Dvorak J."/>
        </authorList>
    </citation>
    <scope>NUCLEOTIDE SEQUENCE [LARGE SCALE GENOMIC DNA]</scope>
    <source>
        <strain evidence="2">cv. AL8/78</strain>
    </source>
</reference>
<reference evidence="3" key="1">
    <citation type="journal article" date="2014" name="Science">
        <title>Ancient hybridizations among the ancestral genomes of bread wheat.</title>
        <authorList>
            <consortium name="International Wheat Genome Sequencing Consortium,"/>
            <person name="Marcussen T."/>
            <person name="Sandve S.R."/>
            <person name="Heier L."/>
            <person name="Spannagl M."/>
            <person name="Pfeifer M."/>
            <person name="Jakobsen K.S."/>
            <person name="Wulff B.B."/>
            <person name="Steuernagel B."/>
            <person name="Mayer K.F."/>
            <person name="Olsen O.A."/>
        </authorList>
    </citation>
    <scope>NUCLEOTIDE SEQUENCE [LARGE SCALE GENOMIC DNA]</scope>
    <source>
        <strain evidence="3">cv. AL8/78</strain>
    </source>
</reference>
<protein>
    <submittedName>
        <fullName evidence="2">Uncharacterized protein</fullName>
    </submittedName>
</protein>
<evidence type="ECO:0000313" key="2">
    <source>
        <dbReference type="EnsemblPlants" id="AET3Gv20635000.2"/>
    </source>
</evidence>
<proteinExistence type="predicted"/>
<accession>A0A453FC80</accession>
<dbReference type="Gramene" id="AET3Gv20635000.2">
    <property type="protein sequence ID" value="AET3Gv20635000.2"/>
    <property type="gene ID" value="AET3Gv20635000"/>
</dbReference>